<name>A0AAD7RTU7_9TELE</name>
<feature type="compositionally biased region" description="Low complexity" evidence="2">
    <location>
        <begin position="493"/>
        <end position="504"/>
    </location>
</feature>
<dbReference type="Proteomes" id="UP001221898">
    <property type="component" value="Unassembled WGS sequence"/>
</dbReference>
<feature type="region of interest" description="Disordered" evidence="2">
    <location>
        <begin position="181"/>
        <end position="206"/>
    </location>
</feature>
<gene>
    <name evidence="4" type="ORF">AAFF_G00109810</name>
</gene>
<comment type="caution">
    <text evidence="4">The sequence shown here is derived from an EMBL/GenBank/DDBJ whole genome shotgun (WGS) entry which is preliminary data.</text>
</comment>
<evidence type="ECO:0000313" key="5">
    <source>
        <dbReference type="Proteomes" id="UP001221898"/>
    </source>
</evidence>
<keyword evidence="1" id="KW-0175">Coiled coil</keyword>
<feature type="compositionally biased region" description="Polar residues" evidence="2">
    <location>
        <begin position="272"/>
        <end position="288"/>
    </location>
</feature>
<evidence type="ECO:0000259" key="3">
    <source>
        <dbReference type="Pfam" id="PF14818"/>
    </source>
</evidence>
<feature type="region of interest" description="Disordered" evidence="2">
    <location>
        <begin position="491"/>
        <end position="519"/>
    </location>
</feature>
<evidence type="ECO:0000256" key="1">
    <source>
        <dbReference type="ARBA" id="ARBA00023054"/>
    </source>
</evidence>
<reference evidence="4" key="1">
    <citation type="journal article" date="2023" name="Science">
        <title>Genome structures resolve the early diversification of teleost fishes.</title>
        <authorList>
            <person name="Parey E."/>
            <person name="Louis A."/>
            <person name="Montfort J."/>
            <person name="Bouchez O."/>
            <person name="Roques C."/>
            <person name="Iampietro C."/>
            <person name="Lluch J."/>
            <person name="Castinel A."/>
            <person name="Donnadieu C."/>
            <person name="Desvignes T."/>
            <person name="Floi Bucao C."/>
            <person name="Jouanno E."/>
            <person name="Wen M."/>
            <person name="Mejri S."/>
            <person name="Dirks R."/>
            <person name="Jansen H."/>
            <person name="Henkel C."/>
            <person name="Chen W.J."/>
            <person name="Zahm M."/>
            <person name="Cabau C."/>
            <person name="Klopp C."/>
            <person name="Thompson A.W."/>
            <person name="Robinson-Rechavi M."/>
            <person name="Braasch I."/>
            <person name="Lecointre G."/>
            <person name="Bobe J."/>
            <person name="Postlethwait J.H."/>
            <person name="Berthelot C."/>
            <person name="Roest Crollius H."/>
            <person name="Guiguen Y."/>
        </authorList>
    </citation>
    <scope>NUCLEOTIDE SEQUENCE</scope>
    <source>
        <strain evidence="4">NC1722</strain>
    </source>
</reference>
<dbReference type="AlphaFoldDB" id="A0AAD7RTU7"/>
<keyword evidence="5" id="KW-1185">Reference proteome</keyword>
<dbReference type="PANTHER" id="PTHR15705">
    <property type="entry name" value="MCG7194, ISOFORM CRA_A"/>
    <property type="match status" value="1"/>
</dbReference>
<dbReference type="EMBL" id="JAINUG010000172">
    <property type="protein sequence ID" value="KAJ8390242.1"/>
    <property type="molecule type" value="Genomic_DNA"/>
</dbReference>
<feature type="compositionally biased region" description="Polar residues" evidence="2">
    <location>
        <begin position="69"/>
        <end position="91"/>
    </location>
</feature>
<feature type="compositionally biased region" description="Basic and acidic residues" evidence="2">
    <location>
        <begin position="51"/>
        <end position="68"/>
    </location>
</feature>
<evidence type="ECO:0000256" key="2">
    <source>
        <dbReference type="SAM" id="MobiDB-lite"/>
    </source>
</evidence>
<feature type="region of interest" description="Disordered" evidence="2">
    <location>
        <begin position="272"/>
        <end position="293"/>
    </location>
</feature>
<protein>
    <recommendedName>
        <fullName evidence="3">SOGA 1/2-like coiled-coil domain-containing protein</fullName>
    </recommendedName>
</protein>
<dbReference type="PANTHER" id="PTHR15705:SF1">
    <property type="entry name" value="RIKEN CDNA 9330159F19 GENE"/>
    <property type="match status" value="1"/>
</dbReference>
<feature type="region of interest" description="Disordered" evidence="2">
    <location>
        <begin position="537"/>
        <end position="599"/>
    </location>
</feature>
<dbReference type="Pfam" id="PF14818">
    <property type="entry name" value="SOGA1-2-like_CC"/>
    <property type="match status" value="1"/>
</dbReference>
<sequence>MAAMDLQRRLELGEGSWGREEAKLLERFDAERKEWESQLRDMQRNIEELYNEVKARREGNTGPDDRSQDNVSANIETSAPSDPPNNHSNGHSDPAYHHSNGVNGPPDRHGNTGSITQPDHCNNNGYDPVSYRGNGYGYPINHQSNGYRHPADLYNRSGRDSVEVELEDILHSCLGQKHVPSSFGQSSSIMPNNERPTCSNERGRNTNTVDSALKNVTRVSEDLRSFQDAARKPSWDKRKEAEGVWFEKVENMKNKQPDVGNQWHDPCQALSEQSSPMNRKTVSRSPNKGSVAIPPHSTSWYLNTSPEPQLPVQESFTNRKCYSPCVLTDRKCISPSVLRKFGAMLQENEGKTFTDTGVFTNIVPADFKCNTPSFHSKSGSTKSSTFVPVQKCPSEVRTSAAEIDYVPECTSAHSPKVPRGQNHPVDRDPVGKSIPLRGSPKWSPNVAHRGIGRGSEERFSQKGVSSRPMGMALGSSEAGKAWFQAGSEKAFRPADPAAPAQTPDFGLQHKSSQNGSGPHEDLIELLSMLGIEHQYVSTQTPPMPPCPQATPQESQNSSVSMKKSFSRPACPANRRPPSRWANRTPSVPISHGTPSPEPAHKLTLCPYPYQTETVIM</sequence>
<organism evidence="4 5">
    <name type="scientific">Aldrovandia affinis</name>
    <dbReference type="NCBI Taxonomy" id="143900"/>
    <lineage>
        <taxon>Eukaryota</taxon>
        <taxon>Metazoa</taxon>
        <taxon>Chordata</taxon>
        <taxon>Craniata</taxon>
        <taxon>Vertebrata</taxon>
        <taxon>Euteleostomi</taxon>
        <taxon>Actinopterygii</taxon>
        <taxon>Neopterygii</taxon>
        <taxon>Teleostei</taxon>
        <taxon>Notacanthiformes</taxon>
        <taxon>Halosauridae</taxon>
        <taxon>Aldrovandia</taxon>
    </lineage>
</organism>
<feature type="compositionally biased region" description="Polar residues" evidence="2">
    <location>
        <begin position="553"/>
        <end position="563"/>
    </location>
</feature>
<dbReference type="InterPro" id="IPR027882">
    <property type="entry name" value="SOGA1/2-like_CC"/>
</dbReference>
<proteinExistence type="predicted"/>
<accession>A0AAD7RTU7</accession>
<feature type="region of interest" description="Disordered" evidence="2">
    <location>
        <begin position="432"/>
        <end position="468"/>
    </location>
</feature>
<feature type="domain" description="SOGA 1/2-like coiled-coil" evidence="3">
    <location>
        <begin position="4"/>
        <end position="57"/>
    </location>
</feature>
<feature type="compositionally biased region" description="Polar residues" evidence="2">
    <location>
        <begin position="182"/>
        <end position="206"/>
    </location>
</feature>
<feature type="region of interest" description="Disordered" evidence="2">
    <location>
        <begin position="51"/>
        <end position="128"/>
    </location>
</feature>
<feature type="compositionally biased region" description="Polar residues" evidence="2">
    <location>
        <begin position="111"/>
        <end position="125"/>
    </location>
</feature>
<evidence type="ECO:0000313" key="4">
    <source>
        <dbReference type="EMBL" id="KAJ8390242.1"/>
    </source>
</evidence>
<feature type="region of interest" description="Disordered" evidence="2">
    <location>
        <begin position="1"/>
        <end position="20"/>
    </location>
</feature>